<dbReference type="EMBL" id="CAJVPW010045390">
    <property type="protein sequence ID" value="CAG8755777.1"/>
    <property type="molecule type" value="Genomic_DNA"/>
</dbReference>
<gene>
    <name evidence="1" type="ORF">SPELUC_LOCUS14791</name>
</gene>
<accession>A0ACA9QKX9</accession>
<keyword evidence="2" id="KW-1185">Reference proteome</keyword>
<organism evidence="1 2">
    <name type="scientific">Cetraspora pellucida</name>
    <dbReference type="NCBI Taxonomy" id="1433469"/>
    <lineage>
        <taxon>Eukaryota</taxon>
        <taxon>Fungi</taxon>
        <taxon>Fungi incertae sedis</taxon>
        <taxon>Mucoromycota</taxon>
        <taxon>Glomeromycotina</taxon>
        <taxon>Glomeromycetes</taxon>
        <taxon>Diversisporales</taxon>
        <taxon>Gigasporaceae</taxon>
        <taxon>Cetraspora</taxon>
    </lineage>
</organism>
<evidence type="ECO:0000313" key="2">
    <source>
        <dbReference type="Proteomes" id="UP000789366"/>
    </source>
</evidence>
<protein>
    <submittedName>
        <fullName evidence="1">17774_t:CDS:1</fullName>
    </submittedName>
</protein>
<name>A0ACA9QKX9_9GLOM</name>
<comment type="caution">
    <text evidence="1">The sequence shown here is derived from an EMBL/GenBank/DDBJ whole genome shotgun (WGS) entry which is preliminary data.</text>
</comment>
<feature type="non-terminal residue" evidence="1">
    <location>
        <position position="1"/>
    </location>
</feature>
<sequence>SGINKEIRIHTKNLFTTTNELSNLELQVTKEVNEFLEQNIINMLSTD</sequence>
<evidence type="ECO:0000313" key="1">
    <source>
        <dbReference type="EMBL" id="CAG8755777.1"/>
    </source>
</evidence>
<proteinExistence type="predicted"/>
<dbReference type="Proteomes" id="UP000789366">
    <property type="component" value="Unassembled WGS sequence"/>
</dbReference>
<reference evidence="1" key="1">
    <citation type="submission" date="2021-06" db="EMBL/GenBank/DDBJ databases">
        <authorList>
            <person name="Kallberg Y."/>
            <person name="Tangrot J."/>
            <person name="Rosling A."/>
        </authorList>
    </citation>
    <scope>NUCLEOTIDE SEQUENCE</scope>
    <source>
        <strain evidence="1">28 12/20/2015</strain>
    </source>
</reference>